<feature type="domain" description="DED" evidence="4">
    <location>
        <begin position="291"/>
        <end position="376"/>
    </location>
</feature>
<dbReference type="InterPro" id="IPR044974">
    <property type="entry name" value="Disease_R_plants"/>
</dbReference>
<evidence type="ECO:0000256" key="3">
    <source>
        <dbReference type="ARBA" id="ARBA00022821"/>
    </source>
</evidence>
<keyword evidence="3" id="KW-0611">Plant defense</keyword>
<dbReference type="CDD" id="cd14798">
    <property type="entry name" value="RX-CC_like"/>
    <property type="match status" value="1"/>
</dbReference>
<evidence type="ECO:0000256" key="2">
    <source>
        <dbReference type="ARBA" id="ARBA00022741"/>
    </source>
</evidence>
<sequence length="699" mass="79377">MANSQSELLKGVHKKVACIKDDLEIIRAFLKDADSKADKEGISEGVKAWVKQGREVAYCVEDVIDKYMVEACAAQHRDQQRGLMGSLLYSICSLVGKLKPRHEIVSGIQDIMARLQEINDRSERFRFISSEHVTSSSNWTTVLLHDPREESLFIEEGELVGIESPRDDLILGRRSIPKDYDFPEIGFWGDVEHALFNNDNGSRILATTRNEDVANFCKRSSLVHVYQMEPLPQQEAWELFCKKAFKFDFQGKCPKDLEALSHNIVRRCGGLPLAIVAVGGLLATKEKVVLEWKRLLDNLGSALVCDPHVENVTKILFLSYSDLPYHLKSCFLHFEKTAEEYLTELIHRSLVQLNEAGLKGILRTCRVHDLVRDIILFKSVELSFCHISKNCSSIEGIARRRLSISKRVISNISRSSSSTKSQTRSVMVFNGVDVQKPLISAIFTKFKLLTMLDFERYPIDRIPKELGNMLHLRYSSLKDAKVSKLPKSIGLLYNLETTNLSNSFVDELPVEISRIKVDHDVRLINELPMLKQMRKLGITDLKREHGRDLCTALEEMVYLQTQSVFSVNMDEILEAQTMSSPPPPRLQSLYLHGKSERRVSEAQVAFSFWIESHYNRKSSVAPSSRAIGACPQQRQVPSGIQHLKDLKELSFAGMPDDCTQRLSCNGGEDYWMVKNVPCLQYDGIYDPNDETSYAAEVKR</sequence>
<dbReference type="AlphaFoldDB" id="A0A8X8A7E8"/>
<dbReference type="InterPro" id="IPR041118">
    <property type="entry name" value="Rx_N"/>
</dbReference>
<organism evidence="5 6">
    <name type="scientific">Populus tomentosa</name>
    <name type="common">Chinese white poplar</name>
    <dbReference type="NCBI Taxonomy" id="118781"/>
    <lineage>
        <taxon>Eukaryota</taxon>
        <taxon>Viridiplantae</taxon>
        <taxon>Streptophyta</taxon>
        <taxon>Embryophyta</taxon>
        <taxon>Tracheophyta</taxon>
        <taxon>Spermatophyta</taxon>
        <taxon>Magnoliopsida</taxon>
        <taxon>eudicotyledons</taxon>
        <taxon>Gunneridae</taxon>
        <taxon>Pentapetalae</taxon>
        <taxon>rosids</taxon>
        <taxon>fabids</taxon>
        <taxon>Malpighiales</taxon>
        <taxon>Salicaceae</taxon>
        <taxon>Saliceae</taxon>
        <taxon>Populus</taxon>
    </lineage>
</organism>
<evidence type="ECO:0000259" key="4">
    <source>
        <dbReference type="PROSITE" id="PS50168"/>
    </source>
</evidence>
<name>A0A8X8A7E8_POPTO</name>
<dbReference type="Proteomes" id="UP000886885">
    <property type="component" value="Chromosome 3D"/>
</dbReference>
<keyword evidence="6" id="KW-1185">Reference proteome</keyword>
<dbReference type="GO" id="GO:0098542">
    <property type="term" value="P:defense response to other organism"/>
    <property type="evidence" value="ECO:0007669"/>
    <property type="project" value="TreeGrafter"/>
</dbReference>
<dbReference type="Pfam" id="PF23598">
    <property type="entry name" value="LRR_14"/>
    <property type="match status" value="1"/>
</dbReference>
<evidence type="ECO:0000313" key="5">
    <source>
        <dbReference type="EMBL" id="KAG6781826.1"/>
    </source>
</evidence>
<dbReference type="InterPro" id="IPR002182">
    <property type="entry name" value="NB-ARC"/>
</dbReference>
<gene>
    <name evidence="5" type="ORF">POTOM_014741</name>
</gene>
<dbReference type="InterPro" id="IPR038005">
    <property type="entry name" value="RX-like_CC"/>
</dbReference>
<dbReference type="PANTHER" id="PTHR23155:SF1205">
    <property type="entry name" value="DISEASE RESISTANCE PROTEIN RPM1"/>
    <property type="match status" value="1"/>
</dbReference>
<evidence type="ECO:0000256" key="1">
    <source>
        <dbReference type="ARBA" id="ARBA00022737"/>
    </source>
</evidence>
<dbReference type="EMBL" id="JAAWWB010000006">
    <property type="protein sequence ID" value="KAG6781826.1"/>
    <property type="molecule type" value="Genomic_DNA"/>
</dbReference>
<accession>A0A8X8A7E8</accession>
<dbReference type="PROSITE" id="PS50168">
    <property type="entry name" value="DED"/>
    <property type="match status" value="1"/>
</dbReference>
<keyword evidence="2" id="KW-0547">Nucleotide-binding</keyword>
<dbReference type="InterPro" id="IPR058922">
    <property type="entry name" value="WHD_DRP"/>
</dbReference>
<dbReference type="InterPro" id="IPR001875">
    <property type="entry name" value="DED_dom"/>
</dbReference>
<dbReference type="Pfam" id="PF23559">
    <property type="entry name" value="WHD_DRP"/>
    <property type="match status" value="1"/>
</dbReference>
<reference evidence="5" key="1">
    <citation type="journal article" date="2020" name="bioRxiv">
        <title>Hybrid origin of Populus tomentosa Carr. identified through genome sequencing and phylogenomic analysis.</title>
        <authorList>
            <person name="An X."/>
            <person name="Gao K."/>
            <person name="Chen Z."/>
            <person name="Li J."/>
            <person name="Yang X."/>
            <person name="Yang X."/>
            <person name="Zhou J."/>
            <person name="Guo T."/>
            <person name="Zhao T."/>
            <person name="Huang S."/>
            <person name="Miao D."/>
            <person name="Khan W.U."/>
            <person name="Rao P."/>
            <person name="Ye M."/>
            <person name="Lei B."/>
            <person name="Liao W."/>
            <person name="Wang J."/>
            <person name="Ji L."/>
            <person name="Li Y."/>
            <person name="Guo B."/>
            <person name="Mustafa N.S."/>
            <person name="Li S."/>
            <person name="Yun Q."/>
            <person name="Keller S.R."/>
            <person name="Mao J."/>
            <person name="Zhang R."/>
            <person name="Strauss S.H."/>
        </authorList>
    </citation>
    <scope>NUCLEOTIDE SEQUENCE</scope>
    <source>
        <strain evidence="5">GM15</strain>
        <tissue evidence="5">Leaf</tissue>
    </source>
</reference>
<dbReference type="OrthoDB" id="598235at2759"/>
<keyword evidence="1" id="KW-0677">Repeat</keyword>
<comment type="caution">
    <text evidence="5">The sequence shown here is derived from an EMBL/GenBank/DDBJ whole genome shotgun (WGS) entry which is preliminary data.</text>
</comment>
<dbReference type="Pfam" id="PF00931">
    <property type="entry name" value="NB-ARC"/>
    <property type="match status" value="1"/>
</dbReference>
<dbReference type="PANTHER" id="PTHR23155">
    <property type="entry name" value="DISEASE RESISTANCE PROTEIN RP"/>
    <property type="match status" value="1"/>
</dbReference>
<evidence type="ECO:0000313" key="6">
    <source>
        <dbReference type="Proteomes" id="UP000886885"/>
    </source>
</evidence>
<proteinExistence type="predicted"/>
<protein>
    <recommendedName>
        <fullName evidence="4">DED domain-containing protein</fullName>
    </recommendedName>
</protein>
<dbReference type="GO" id="GO:0043531">
    <property type="term" value="F:ADP binding"/>
    <property type="evidence" value="ECO:0007669"/>
    <property type="project" value="InterPro"/>
</dbReference>
<dbReference type="Pfam" id="PF18052">
    <property type="entry name" value="Rx_N"/>
    <property type="match status" value="1"/>
</dbReference>
<dbReference type="InterPro" id="IPR055414">
    <property type="entry name" value="LRR_R13L4/SHOC2-like"/>
</dbReference>